<dbReference type="EC" id="2.1.1.72" evidence="1"/>
<keyword evidence="3" id="KW-0808">Transferase</keyword>
<dbReference type="Proteomes" id="UP000018417">
    <property type="component" value="Unassembled WGS sequence"/>
</dbReference>
<name>N9E6W3_9GAMM</name>
<dbReference type="RefSeq" id="WP_005052361.1">
    <property type="nucleotide sequence ID" value="NZ_KB849758.1"/>
</dbReference>
<dbReference type="Pfam" id="PF07669">
    <property type="entry name" value="Eco57I"/>
    <property type="match status" value="1"/>
</dbReference>
<evidence type="ECO:0000256" key="1">
    <source>
        <dbReference type="ARBA" id="ARBA00011900"/>
    </source>
</evidence>
<feature type="domain" description="Type II methyltransferase M.TaqI-like" evidence="6">
    <location>
        <begin position="446"/>
        <end position="619"/>
    </location>
</feature>
<dbReference type="PATRIC" id="fig|1217649.3.peg.753"/>
<organism evidence="7 8">
    <name type="scientific">Acinetobacter beijerinckii ANC 3835</name>
    <dbReference type="NCBI Taxonomy" id="1217649"/>
    <lineage>
        <taxon>Bacteria</taxon>
        <taxon>Pseudomonadati</taxon>
        <taxon>Pseudomonadota</taxon>
        <taxon>Gammaproteobacteria</taxon>
        <taxon>Moraxellales</taxon>
        <taxon>Moraxellaceae</taxon>
        <taxon>Acinetobacter</taxon>
    </lineage>
</organism>
<dbReference type="PROSITE" id="PS00092">
    <property type="entry name" value="N6_MTASE"/>
    <property type="match status" value="1"/>
</dbReference>
<dbReference type="GO" id="GO:0009007">
    <property type="term" value="F:site-specific DNA-methyltransferase (adenine-specific) activity"/>
    <property type="evidence" value="ECO:0007669"/>
    <property type="project" value="UniProtKB-EC"/>
</dbReference>
<evidence type="ECO:0000259" key="6">
    <source>
        <dbReference type="Pfam" id="PF07669"/>
    </source>
</evidence>
<dbReference type="GO" id="GO:0003676">
    <property type="term" value="F:nucleic acid binding"/>
    <property type="evidence" value="ECO:0007669"/>
    <property type="project" value="InterPro"/>
</dbReference>
<evidence type="ECO:0000313" key="7">
    <source>
        <dbReference type="EMBL" id="ENW05937.1"/>
    </source>
</evidence>
<dbReference type="PANTHER" id="PTHR33841:SF1">
    <property type="entry name" value="DNA METHYLTRANSFERASE A"/>
    <property type="match status" value="1"/>
</dbReference>
<gene>
    <name evidence="7" type="ORF">F934_00793</name>
</gene>
<sequence>MSNLQERKNQLQNLVKKFDSDINYYLSNKYNESQLRTDFLDEFFTILGWDITNKKAASTNEREVLVEEGLKSNSNENTKKPDYTFRLFSERKFFVEAKKPSVDVSILDEPSKQIRRYGFTAKLKISVLSNFEYTAIYDCSTPVNPNDQAQHSRIRLYHYTELVDSLEELETYIGRESVYNGSFDEIWSSIEDQILKCSIDDLFLKQINDWRLLLATEFITIKPELDELTLNDLVQSYINSIVFLRVCEDRNLEDYETLYKLTLVKDHNQLIKRLKTSDQKYNSGLFSLKYVNEFFKNENSVIWEIIKQLYFPESIYSFSVFSSDILGNIYEVFLSKKIKYINGILELVNKPENIDRDVVTTPNHIIKEILRKTIIENFENKNSTEILSLKLADIACGSGAFLLEAFQVLQDLLIDYYIKNDKTKLISISQYNYKLSYQEKKEILCNCIYGFDKDYNAVNACRFGLLLKLLENESQDTIINFNKILPTLDQNIVHANSLIDFDDQLDDSDIVEINPYNLHKLSFDIIVGNPPYMTTEHMNQLTPKEFMIYKNKFKSAYKQFDKYFLFLERSLALLKPEGCMGYILPSKFMKIGSGKNLRKLITSKKAIYNLYSFGSNQIFKNKTTYTCLIFLKNKPQYKFIYQEVKNLKGWIAKDPNSLSTEVCSSNLIGSDTWILEQDTREILHKMSMVSTPLIDILGKNCIANGIQTSANKEYIHKPLTDDGTFITFDYRGKTYKIEKALTRPYYETVRNGSDNLYTYKDLEPNRFVIFPYKKVNDQIKFIKYDELETSYPFAFKYLNDVKPVLADPKRDIKPEPTSINEWYRYGRSQALENCEVEQKIIVGILSQGYKYCIDRKKTYASSGGTAGYNIINVPTDSKYSIYYIQALLSSRHLEWFASIYGEVFRGGFIARGTKIQNIMLIPTINFDDLASKLEHDKVSQLQQRMNSLYMSISTENDRTKAVLQRQFEVYRAEMDALITKLYNLDDLDKKIPSIEDLYKNL</sequence>
<dbReference type="GO" id="GO:0006304">
    <property type="term" value="P:DNA modification"/>
    <property type="evidence" value="ECO:0007669"/>
    <property type="project" value="InterPro"/>
</dbReference>
<evidence type="ECO:0000256" key="3">
    <source>
        <dbReference type="ARBA" id="ARBA00022679"/>
    </source>
</evidence>
<dbReference type="GO" id="GO:0032259">
    <property type="term" value="P:methylation"/>
    <property type="evidence" value="ECO:0007669"/>
    <property type="project" value="UniProtKB-KW"/>
</dbReference>
<proteinExistence type="predicted"/>
<keyword evidence="4" id="KW-0949">S-adenosyl-L-methionine</keyword>
<dbReference type="HOGENOM" id="CLU_002539_2_1_6"/>
<dbReference type="OrthoDB" id="9784823at2"/>
<reference evidence="7 8" key="1">
    <citation type="submission" date="2013-02" db="EMBL/GenBank/DDBJ databases">
        <title>The Genome Sequence of Acinetobacter beijerinckii ANC 3835.</title>
        <authorList>
            <consortium name="The Broad Institute Genome Sequencing Platform"/>
            <consortium name="The Broad Institute Genome Sequencing Center for Infectious Disease"/>
            <person name="Cerqueira G."/>
            <person name="Feldgarden M."/>
            <person name="Courvalin P."/>
            <person name="Perichon B."/>
            <person name="Grillot-Courvalin C."/>
            <person name="Clermont D."/>
            <person name="Rocha E."/>
            <person name="Yoon E.-J."/>
            <person name="Nemec A."/>
            <person name="Walker B."/>
            <person name="Young S.K."/>
            <person name="Zeng Q."/>
            <person name="Gargeya S."/>
            <person name="Fitzgerald M."/>
            <person name="Haas B."/>
            <person name="Abouelleil A."/>
            <person name="Alvarado L."/>
            <person name="Arachchi H.M."/>
            <person name="Berlin A.M."/>
            <person name="Chapman S.B."/>
            <person name="Dewar J."/>
            <person name="Goldberg J."/>
            <person name="Griggs A."/>
            <person name="Gujja S."/>
            <person name="Hansen M."/>
            <person name="Howarth C."/>
            <person name="Imamovic A."/>
            <person name="Larimer J."/>
            <person name="McCowan C."/>
            <person name="Murphy C."/>
            <person name="Neiman D."/>
            <person name="Pearson M."/>
            <person name="Priest M."/>
            <person name="Roberts A."/>
            <person name="Saif S."/>
            <person name="Shea T."/>
            <person name="Sisk P."/>
            <person name="Sykes S."/>
            <person name="Wortman J."/>
            <person name="Nusbaum C."/>
            <person name="Birren B."/>
        </authorList>
    </citation>
    <scope>NUCLEOTIDE SEQUENCE [LARGE SCALE GENOMIC DNA]</scope>
    <source>
        <strain evidence="7 8">ANC 3835</strain>
    </source>
</reference>
<dbReference type="AlphaFoldDB" id="N9E6W3"/>
<evidence type="ECO:0000256" key="4">
    <source>
        <dbReference type="ARBA" id="ARBA00022691"/>
    </source>
</evidence>
<dbReference type="Gene3D" id="3.40.50.150">
    <property type="entry name" value="Vaccinia Virus protein VP39"/>
    <property type="match status" value="1"/>
</dbReference>
<dbReference type="InterPro" id="IPR029063">
    <property type="entry name" value="SAM-dependent_MTases_sf"/>
</dbReference>
<evidence type="ECO:0000256" key="2">
    <source>
        <dbReference type="ARBA" id="ARBA00022603"/>
    </source>
</evidence>
<comment type="catalytic activity">
    <reaction evidence="5">
        <text>a 2'-deoxyadenosine in DNA + S-adenosyl-L-methionine = an N(6)-methyl-2'-deoxyadenosine in DNA + S-adenosyl-L-homocysteine + H(+)</text>
        <dbReference type="Rhea" id="RHEA:15197"/>
        <dbReference type="Rhea" id="RHEA-COMP:12418"/>
        <dbReference type="Rhea" id="RHEA-COMP:12419"/>
        <dbReference type="ChEBI" id="CHEBI:15378"/>
        <dbReference type="ChEBI" id="CHEBI:57856"/>
        <dbReference type="ChEBI" id="CHEBI:59789"/>
        <dbReference type="ChEBI" id="CHEBI:90615"/>
        <dbReference type="ChEBI" id="CHEBI:90616"/>
        <dbReference type="EC" id="2.1.1.72"/>
    </reaction>
</comment>
<dbReference type="PRINTS" id="PR00507">
    <property type="entry name" value="N12N6MTFRASE"/>
</dbReference>
<accession>N9E6W3</accession>
<evidence type="ECO:0000313" key="8">
    <source>
        <dbReference type="Proteomes" id="UP000018417"/>
    </source>
</evidence>
<dbReference type="PANTHER" id="PTHR33841">
    <property type="entry name" value="DNA METHYLTRANSFERASE YEEA-RELATED"/>
    <property type="match status" value="1"/>
</dbReference>
<dbReference type="SUPFAM" id="SSF53335">
    <property type="entry name" value="S-adenosyl-L-methionine-dependent methyltransferases"/>
    <property type="match status" value="1"/>
</dbReference>
<dbReference type="InterPro" id="IPR011639">
    <property type="entry name" value="MethylTrfase_TaqI-like_dom"/>
</dbReference>
<dbReference type="InterPro" id="IPR002052">
    <property type="entry name" value="DNA_methylase_N6_adenine_CS"/>
</dbReference>
<protein>
    <recommendedName>
        <fullName evidence="1">site-specific DNA-methyltransferase (adenine-specific)</fullName>
        <ecNumber evidence="1">2.1.1.72</ecNumber>
    </recommendedName>
</protein>
<comment type="caution">
    <text evidence="7">The sequence shown here is derived from an EMBL/GenBank/DDBJ whole genome shotgun (WGS) entry which is preliminary data.</text>
</comment>
<dbReference type="EMBL" id="APQK01000009">
    <property type="protein sequence ID" value="ENW05937.1"/>
    <property type="molecule type" value="Genomic_DNA"/>
</dbReference>
<keyword evidence="2" id="KW-0489">Methyltransferase</keyword>
<evidence type="ECO:0000256" key="5">
    <source>
        <dbReference type="ARBA" id="ARBA00047942"/>
    </source>
</evidence>
<dbReference type="InterPro" id="IPR050953">
    <property type="entry name" value="N4_N6_ade-DNA_methylase"/>
</dbReference>